<feature type="domain" description="RDRP core" evidence="3">
    <location>
        <begin position="480"/>
        <end position="1106"/>
    </location>
</feature>
<dbReference type="PANTHER" id="PTHR23079">
    <property type="entry name" value="RNA-DEPENDENT RNA POLYMERASE"/>
    <property type="match status" value="1"/>
</dbReference>
<evidence type="ECO:0000313" key="5">
    <source>
        <dbReference type="Proteomes" id="UP000605986"/>
    </source>
</evidence>
<keyword evidence="1" id="KW-0808">Transferase</keyword>
<keyword evidence="5" id="KW-1185">Reference proteome</keyword>
<dbReference type="GO" id="GO:0003968">
    <property type="term" value="F:RNA-directed RNA polymerase activity"/>
    <property type="evidence" value="ECO:0007669"/>
    <property type="project" value="UniProtKB-KW"/>
</dbReference>
<dbReference type="EC" id="2.7.7.48" evidence="1"/>
<gene>
    <name evidence="4" type="ORF">F53441_4588</name>
</gene>
<dbReference type="InterPro" id="IPR007855">
    <property type="entry name" value="RDRP"/>
</dbReference>
<dbReference type="EMBL" id="JAADJG010000182">
    <property type="protein sequence ID" value="KAF4452569.1"/>
    <property type="molecule type" value="Genomic_DNA"/>
</dbReference>
<dbReference type="GO" id="GO:0031380">
    <property type="term" value="C:nuclear RNA-directed RNA polymerase complex"/>
    <property type="evidence" value="ECO:0007669"/>
    <property type="project" value="TreeGrafter"/>
</dbReference>
<dbReference type="GO" id="GO:0003723">
    <property type="term" value="F:RNA binding"/>
    <property type="evidence" value="ECO:0007669"/>
    <property type="project" value="UniProtKB-KW"/>
</dbReference>
<organism evidence="4 5">
    <name type="scientific">Fusarium austroafricanum</name>
    <dbReference type="NCBI Taxonomy" id="2364996"/>
    <lineage>
        <taxon>Eukaryota</taxon>
        <taxon>Fungi</taxon>
        <taxon>Dikarya</taxon>
        <taxon>Ascomycota</taxon>
        <taxon>Pezizomycotina</taxon>
        <taxon>Sordariomycetes</taxon>
        <taxon>Hypocreomycetidae</taxon>
        <taxon>Hypocreales</taxon>
        <taxon>Nectriaceae</taxon>
        <taxon>Fusarium</taxon>
        <taxon>Fusarium concolor species complex</taxon>
    </lineage>
</organism>
<dbReference type="Proteomes" id="UP000605986">
    <property type="component" value="Unassembled WGS sequence"/>
</dbReference>
<name>A0A8H4KMY4_9HYPO</name>
<proteinExistence type="inferred from homology"/>
<protein>
    <recommendedName>
        <fullName evidence="1">RNA-dependent RNA polymerase</fullName>
        <ecNumber evidence="1">2.7.7.48</ecNumber>
    </recommendedName>
</protein>
<dbReference type="PANTHER" id="PTHR23079:SF55">
    <property type="entry name" value="RNA-DIRECTED RNA POLYMERASE"/>
    <property type="match status" value="1"/>
</dbReference>
<keyword evidence="1" id="KW-0696">RNA-directed RNA polymerase</keyword>
<feature type="region of interest" description="Disordered" evidence="2">
    <location>
        <begin position="1"/>
        <end position="24"/>
    </location>
</feature>
<dbReference type="OrthoDB" id="6513042at2759"/>
<accession>A0A8H4KMY4</accession>
<sequence length="1291" mass="146942">MAERLTLRRKPNSNYNDIPGGGQSRPGGIELRLLQVPKHLSTHDLQSALSKKKLRTEGSFMVILDKSSEEIFWESFSPKLKDIGMTARVIVPNQADGSNPAAKLIGKAITLPCSDSHGNNTVTLRVEKIRNPETSNQKFEELRNTSLVIEEPLGLRNGLVADIRKVSCGTFNGAKFDVAHTWQYTQETTFRTLSYFGDAQPSKYRVCLPDEQLSSYEWMDFHETNIQSMIFERPDAHSAHCVMYFVLNKPPQFYGMADDGNSSTSPYRMARPSCLQSYADYDLDICGVPWVIQYCRVFKVEYDGYQNFSPDSVRPMLQTENREEWSCFEDYGIKETNCIASQMAATLRSNIDQVSRIFPENMNGCRLAVLKLFYNCNISATSPRAPEFLNAILGNGLPRDSRHFGETLNRASERAKTSHGRAVEIHHQFHNIDPMHVTGLYGHERSDNHFPVFPDMDNLTYDLVQQEGRSSPGVFDILVYPSHVEILGPVDPPSNSVMDRYQDKVERFLRVRFVDNNAKPLKVEPGVDLSAILDQRVLRALMYQDQLCPVLPALGGFEFLGYSMSGLKKRKAVWFFQGDYSLDANTIRGQIGDWDVSRNPKLANYPSKWGARISLAFTQSHKVLSLYREEWEIREDYGHHPKFPNTDGCGLISRKLCEEINDSLVPIGLPSSRAFQIRFGGVKGVVFTGEDSLLQHEQQPVKMLLRNSQLKLRVPDPSYLDLRVVSTAGDGHQTLFLPSALRAFEDSGANTTEIERIYSEAYESLTVGSSNAVDLLQQIYTVPYALKDSGMKGRHYLLKLAIRLKEHGIHPHHYPNTFLADYLIRLAAKAREKDLFKIPIPGSFSLLGLTDDYRFLRKEEVFIRAHGKVVHGPVLIYRDPVIHLGDIQQAKALDMDQMQRRLKKSSPTRGYDPASALHALLEMDNVIFFSQKDDPPFPNRLSGGDLDGDRFEILTKGCRFWGHEYKTTEPDSYTEDQPKTDKNKPTVENYEEVKSFDISQLAHFITQYIRNDCFSQLEQRLLALADQKPDGMNNADVKDLAPWLSQAVDYAKSGKAVDLVGDVFSSPKFKISQNPDFLRAFGRKGIFNSSTGYYQSSSVLGKIYRRFENINFNFVTKLDNRSIIAALAAAWPQENKEYMLSLRDGENHHLTQFVRRLDSHAEAFGIEFVKATTLRSEYNEFLSGQTSEVDLLLGKLQSNFTTKQVQDLMQMISDFLVELQIAERSATGSYRIRPRRNWGSREDLERMYKQHLYAAWKRSIENWGNPTALWGFSHAYLCLYALYCEELPIDA</sequence>
<keyword evidence="1" id="KW-0548">Nucleotidyltransferase</keyword>
<evidence type="ECO:0000259" key="3">
    <source>
        <dbReference type="Pfam" id="PF05183"/>
    </source>
</evidence>
<evidence type="ECO:0000256" key="2">
    <source>
        <dbReference type="SAM" id="MobiDB-lite"/>
    </source>
</evidence>
<keyword evidence="1" id="KW-0694">RNA-binding</keyword>
<dbReference type="Pfam" id="PF05183">
    <property type="entry name" value="RdRP"/>
    <property type="match status" value="1"/>
</dbReference>
<dbReference type="InterPro" id="IPR057596">
    <property type="entry name" value="RDRP_core"/>
</dbReference>
<comment type="caution">
    <text evidence="4">The sequence shown here is derived from an EMBL/GenBank/DDBJ whole genome shotgun (WGS) entry which is preliminary data.</text>
</comment>
<dbReference type="GO" id="GO:0030422">
    <property type="term" value="P:siRNA processing"/>
    <property type="evidence" value="ECO:0007669"/>
    <property type="project" value="TreeGrafter"/>
</dbReference>
<reference evidence="4" key="1">
    <citation type="submission" date="2020-01" db="EMBL/GenBank/DDBJ databases">
        <title>Identification and distribution of gene clusters putatively required for synthesis of sphingolipid metabolism inhibitors in phylogenetically diverse species of the filamentous fungus Fusarium.</title>
        <authorList>
            <person name="Kim H.-S."/>
            <person name="Busman M."/>
            <person name="Brown D.W."/>
            <person name="Divon H."/>
            <person name="Uhlig S."/>
            <person name="Proctor R.H."/>
        </authorList>
    </citation>
    <scope>NUCLEOTIDE SEQUENCE</scope>
    <source>
        <strain evidence="4">NRRL 53441</strain>
    </source>
</reference>
<evidence type="ECO:0000256" key="1">
    <source>
        <dbReference type="RuleBase" id="RU363098"/>
    </source>
</evidence>
<comment type="catalytic activity">
    <reaction evidence="1">
        <text>RNA(n) + a ribonucleoside 5'-triphosphate = RNA(n+1) + diphosphate</text>
        <dbReference type="Rhea" id="RHEA:21248"/>
        <dbReference type="Rhea" id="RHEA-COMP:14527"/>
        <dbReference type="Rhea" id="RHEA-COMP:17342"/>
        <dbReference type="ChEBI" id="CHEBI:33019"/>
        <dbReference type="ChEBI" id="CHEBI:61557"/>
        <dbReference type="ChEBI" id="CHEBI:140395"/>
        <dbReference type="EC" id="2.7.7.48"/>
    </reaction>
</comment>
<evidence type="ECO:0000313" key="4">
    <source>
        <dbReference type="EMBL" id="KAF4452569.1"/>
    </source>
</evidence>
<comment type="similarity">
    <text evidence="1">Belongs to the RdRP family.</text>
</comment>